<gene>
    <name evidence="1" type="ORF">ACHKAR_15710</name>
</gene>
<keyword evidence="2" id="KW-1185">Reference proteome</keyword>
<evidence type="ECO:0000313" key="1">
    <source>
        <dbReference type="EMBL" id="MFH6984902.1"/>
    </source>
</evidence>
<proteinExistence type="predicted"/>
<organism evidence="1 2">
    <name type="scientific">Marinoscillum luteum</name>
    <dbReference type="NCBI Taxonomy" id="861051"/>
    <lineage>
        <taxon>Bacteria</taxon>
        <taxon>Pseudomonadati</taxon>
        <taxon>Bacteroidota</taxon>
        <taxon>Cytophagia</taxon>
        <taxon>Cytophagales</taxon>
        <taxon>Reichenbachiellaceae</taxon>
        <taxon>Marinoscillum</taxon>
    </lineage>
</organism>
<evidence type="ECO:0000313" key="2">
    <source>
        <dbReference type="Proteomes" id="UP001610063"/>
    </source>
</evidence>
<name>A0ABW7NB95_9BACT</name>
<sequence length="433" mass="49355">MIRKSKNSLLRIFILALVWGCSESSLIGDEFFGDENFQVSYVDSVSLQMYTVKFDSLPTSGTGRLMVGRGSYDYVGDITAESYFLLLPASDYFIYDLEDRELFDSVTLVLTPDGYTYGLDEDVYRWMVVERLSADLAYRSDGQLYNISEQKATLGDLFELGRKRVRLSQDRLEEIEITLNADFGESLFEKIREKDEIYYSDSEFQQYLNGLRVRFDSTELSPFLGFDTEGVSMRLYYSNPDELPITQKYFEFSIDGAPHYTRLEQTNVDEAFAALKTLEDEVSSDETGHVGLVVGGLGYAIRVDFPSIRNLLLEGDDYLIASAELRLYPTAKNSEDTPFPERLKAFYVNDYNVTVTEDLTYATLHNDDEFGRDTYYTLDVSTLVENLLEPLVINQYAILITMDDDYLNTSINSLALGDASLQSELILYTISTK</sequence>
<dbReference type="Pfam" id="PF14092">
    <property type="entry name" value="DUF4270"/>
    <property type="match status" value="1"/>
</dbReference>
<protein>
    <submittedName>
        <fullName evidence="1">DUF4270 family protein</fullName>
    </submittedName>
</protein>
<dbReference type="RefSeq" id="WP_395418332.1">
    <property type="nucleotide sequence ID" value="NZ_JBIPKE010000019.1"/>
</dbReference>
<comment type="caution">
    <text evidence="1">The sequence shown here is derived from an EMBL/GenBank/DDBJ whole genome shotgun (WGS) entry which is preliminary data.</text>
</comment>
<reference evidence="1 2" key="1">
    <citation type="journal article" date="2013" name="Int. J. Syst. Evol. Microbiol.">
        <title>Marinoscillum luteum sp. nov., isolated from marine sediment.</title>
        <authorList>
            <person name="Cha I.T."/>
            <person name="Park S.J."/>
            <person name="Kim S.J."/>
            <person name="Kim J.G."/>
            <person name="Jung M.Y."/>
            <person name="Shin K.S."/>
            <person name="Kwon K.K."/>
            <person name="Yang S.H."/>
            <person name="Seo Y.S."/>
            <person name="Rhee S.K."/>
        </authorList>
    </citation>
    <scope>NUCLEOTIDE SEQUENCE [LARGE SCALE GENOMIC DNA]</scope>
    <source>
        <strain evidence="1 2">KCTC 23939</strain>
    </source>
</reference>
<dbReference type="Proteomes" id="UP001610063">
    <property type="component" value="Unassembled WGS sequence"/>
</dbReference>
<accession>A0ABW7NB95</accession>
<dbReference type="EMBL" id="JBIPKE010000019">
    <property type="protein sequence ID" value="MFH6984902.1"/>
    <property type="molecule type" value="Genomic_DNA"/>
</dbReference>
<dbReference type="InterPro" id="IPR025366">
    <property type="entry name" value="DUF4270"/>
</dbReference>